<dbReference type="EMBL" id="JAVDQT010000001">
    <property type="protein sequence ID" value="MDR6431224.1"/>
    <property type="molecule type" value="Genomic_DNA"/>
</dbReference>
<dbReference type="Proteomes" id="UP001184614">
    <property type="component" value="Unassembled WGS sequence"/>
</dbReference>
<keyword evidence="3" id="KW-1185">Reference proteome</keyword>
<keyword evidence="1" id="KW-0812">Transmembrane</keyword>
<accession>A0ABU1M5B6</accession>
<evidence type="ECO:0000256" key="1">
    <source>
        <dbReference type="SAM" id="Phobius"/>
    </source>
</evidence>
<proteinExistence type="predicted"/>
<comment type="caution">
    <text evidence="2">The sequence shown here is derived from an EMBL/GenBank/DDBJ whole genome shotgun (WGS) entry which is preliminary data.</text>
</comment>
<reference evidence="2 3" key="1">
    <citation type="submission" date="2023-07" db="EMBL/GenBank/DDBJ databases">
        <title>Sorghum-associated microbial communities from plants grown in Nebraska, USA.</title>
        <authorList>
            <person name="Schachtman D."/>
        </authorList>
    </citation>
    <scope>NUCLEOTIDE SEQUENCE [LARGE SCALE GENOMIC DNA]</scope>
    <source>
        <strain evidence="2 3">DS1730</strain>
    </source>
</reference>
<name>A0ABU1M5B6_9HYPH</name>
<evidence type="ECO:0000313" key="2">
    <source>
        <dbReference type="EMBL" id="MDR6431224.1"/>
    </source>
</evidence>
<keyword evidence="1" id="KW-1133">Transmembrane helix</keyword>
<evidence type="ECO:0008006" key="4">
    <source>
        <dbReference type="Google" id="ProtNLM"/>
    </source>
</evidence>
<protein>
    <recommendedName>
        <fullName evidence="4">LPXTG cell wall anchor domain-containing protein</fullName>
    </recommendedName>
</protein>
<gene>
    <name evidence="2" type="ORF">J2782_000929</name>
</gene>
<sequence>MSTYLLTSGDILVILAGIFSVAYLSWKRKTK</sequence>
<keyword evidence="1" id="KW-0472">Membrane</keyword>
<organism evidence="2 3">
    <name type="scientific">Brucella pseudogrignonensis</name>
    <dbReference type="NCBI Taxonomy" id="419475"/>
    <lineage>
        <taxon>Bacteria</taxon>
        <taxon>Pseudomonadati</taxon>
        <taxon>Pseudomonadota</taxon>
        <taxon>Alphaproteobacteria</taxon>
        <taxon>Hyphomicrobiales</taxon>
        <taxon>Brucellaceae</taxon>
        <taxon>Brucella/Ochrobactrum group</taxon>
        <taxon>Brucella</taxon>
    </lineage>
</organism>
<evidence type="ECO:0000313" key="3">
    <source>
        <dbReference type="Proteomes" id="UP001184614"/>
    </source>
</evidence>
<feature type="transmembrane region" description="Helical" evidence="1">
    <location>
        <begin position="6"/>
        <end position="26"/>
    </location>
</feature>